<proteinExistence type="predicted"/>
<keyword evidence="4" id="KW-1185">Reference proteome</keyword>
<protein>
    <submittedName>
        <fullName evidence="3">Excisionase family DNA binding protein</fullName>
    </submittedName>
</protein>
<sequence length="89" mass="9621">MSIEAEFLSIDQVASLLRCDKDSVAEHLTSGELPGLKFGRGWVVPAAALIARVNELAVAAAADRRRSLSPAAEVPAQKKRGRPRFRLPN</sequence>
<gene>
    <name evidence="3" type="ORF">GGD90_002050</name>
</gene>
<feature type="domain" description="Helix-turn-helix" evidence="2">
    <location>
        <begin position="7"/>
        <end position="54"/>
    </location>
</feature>
<comment type="caution">
    <text evidence="3">The sequence shown here is derived from an EMBL/GenBank/DDBJ whole genome shotgun (WGS) entry which is preliminary data.</text>
</comment>
<feature type="compositionally biased region" description="Basic residues" evidence="1">
    <location>
        <begin position="77"/>
        <end position="89"/>
    </location>
</feature>
<reference evidence="3 4" key="1">
    <citation type="submission" date="2020-08" db="EMBL/GenBank/DDBJ databases">
        <title>Genome sequencing of Purple Non-Sulfur Bacteria from various extreme environments.</title>
        <authorList>
            <person name="Mayer M."/>
        </authorList>
    </citation>
    <scope>NUCLEOTIDE SEQUENCE [LARGE SCALE GENOMIC DNA]</scope>
    <source>
        <strain evidence="3 4">2761</strain>
    </source>
</reference>
<dbReference type="Proteomes" id="UP000587070">
    <property type="component" value="Unassembled WGS sequence"/>
</dbReference>
<organism evidence="3 4">
    <name type="scientific">Rhodocyclus tenuis</name>
    <name type="common">Rhodospirillum tenue</name>
    <dbReference type="NCBI Taxonomy" id="1066"/>
    <lineage>
        <taxon>Bacteria</taxon>
        <taxon>Pseudomonadati</taxon>
        <taxon>Pseudomonadota</taxon>
        <taxon>Betaproteobacteria</taxon>
        <taxon>Rhodocyclales</taxon>
        <taxon>Rhodocyclaceae</taxon>
        <taxon>Rhodocyclus</taxon>
    </lineage>
</organism>
<name>A0A840G722_RHOTE</name>
<evidence type="ECO:0000259" key="2">
    <source>
        <dbReference type="Pfam" id="PF12728"/>
    </source>
</evidence>
<dbReference type="Pfam" id="PF12728">
    <property type="entry name" value="HTH_17"/>
    <property type="match status" value="1"/>
</dbReference>
<feature type="region of interest" description="Disordered" evidence="1">
    <location>
        <begin position="66"/>
        <end position="89"/>
    </location>
</feature>
<dbReference type="AlphaFoldDB" id="A0A840G722"/>
<dbReference type="InterPro" id="IPR041657">
    <property type="entry name" value="HTH_17"/>
</dbReference>
<dbReference type="EMBL" id="JACIGE010000006">
    <property type="protein sequence ID" value="MBB4247676.1"/>
    <property type="molecule type" value="Genomic_DNA"/>
</dbReference>
<evidence type="ECO:0000313" key="3">
    <source>
        <dbReference type="EMBL" id="MBB4247676.1"/>
    </source>
</evidence>
<accession>A0A840G722</accession>
<evidence type="ECO:0000313" key="4">
    <source>
        <dbReference type="Proteomes" id="UP000587070"/>
    </source>
</evidence>
<evidence type="ECO:0000256" key="1">
    <source>
        <dbReference type="SAM" id="MobiDB-lite"/>
    </source>
</evidence>
<dbReference type="RefSeq" id="WP_153116464.1">
    <property type="nucleotide sequence ID" value="NZ_JACIGE010000006.1"/>
</dbReference>
<dbReference type="OrthoDB" id="9800023at2"/>